<comment type="subcellular location">
    <subcellularLocation>
        <location evidence="1">Cell membrane</location>
        <topology evidence="1">Multi-pass membrane protein</topology>
    </subcellularLocation>
</comment>
<protein>
    <submittedName>
        <fullName evidence="9">Uncharacterized protein</fullName>
    </submittedName>
</protein>
<name>A0A4Q1DD23_9BACT</name>
<feature type="transmembrane region" description="Helical" evidence="8">
    <location>
        <begin position="202"/>
        <end position="221"/>
    </location>
</feature>
<comment type="caution">
    <text evidence="9">The sequence shown here is derived from an EMBL/GenBank/DDBJ whole genome shotgun (WGS) entry which is preliminary data.</text>
</comment>
<dbReference type="PANTHER" id="PTHR33908:SF11">
    <property type="entry name" value="MEMBRANE PROTEIN"/>
    <property type="match status" value="1"/>
</dbReference>
<feature type="transmembrane region" description="Helical" evidence="8">
    <location>
        <begin position="354"/>
        <end position="374"/>
    </location>
</feature>
<reference evidence="9 10" key="1">
    <citation type="submission" date="2019-01" db="EMBL/GenBank/DDBJ databases">
        <title>Filimonas sp. strain TTM-71.</title>
        <authorList>
            <person name="Chen W.-M."/>
        </authorList>
    </citation>
    <scope>NUCLEOTIDE SEQUENCE [LARGE SCALE GENOMIC DNA]</scope>
    <source>
        <strain evidence="9 10">TTM-71</strain>
    </source>
</reference>
<evidence type="ECO:0000256" key="1">
    <source>
        <dbReference type="ARBA" id="ARBA00004651"/>
    </source>
</evidence>
<evidence type="ECO:0000256" key="2">
    <source>
        <dbReference type="ARBA" id="ARBA00022475"/>
    </source>
</evidence>
<keyword evidence="2" id="KW-1003">Cell membrane</keyword>
<keyword evidence="3" id="KW-0328">Glycosyltransferase</keyword>
<feature type="transmembrane region" description="Helical" evidence="8">
    <location>
        <begin position="324"/>
        <end position="342"/>
    </location>
</feature>
<feature type="transmembrane region" description="Helical" evidence="8">
    <location>
        <begin position="133"/>
        <end position="149"/>
    </location>
</feature>
<dbReference type="GO" id="GO:0016763">
    <property type="term" value="F:pentosyltransferase activity"/>
    <property type="evidence" value="ECO:0007669"/>
    <property type="project" value="TreeGrafter"/>
</dbReference>
<dbReference type="GO" id="GO:0009103">
    <property type="term" value="P:lipopolysaccharide biosynthetic process"/>
    <property type="evidence" value="ECO:0007669"/>
    <property type="project" value="UniProtKB-ARBA"/>
</dbReference>
<dbReference type="OrthoDB" id="9123883at2"/>
<dbReference type="AlphaFoldDB" id="A0A4Q1DD23"/>
<keyword evidence="5 8" id="KW-0812">Transmembrane</keyword>
<accession>A0A4Q1DD23</accession>
<feature type="transmembrane region" description="Helical" evidence="8">
    <location>
        <begin position="161"/>
        <end position="190"/>
    </location>
</feature>
<proteinExistence type="predicted"/>
<sequence length="506" mass="56572">MKHIDTNALLSAIAGFCIILLFTHHGGIGVSPDSVVYTSVARNIYHHHQLEAYNHMPLVDFPVFYPVFLSVSMFVSGLDPVVSGPVLNGLLFGLLIYLCGVAFRKSSSSVTARWALYLSLIISPALLNVYTMLWSETLFIVLSMVLLLLTHKYCQKTSLTVLIGMAVCAGLACITRYAGITLIATGGFIILFRLNTPLRKRIGHTLLFGCLSSAFLLANLLRNAQITGTFTGEREKGITPFFTNMYYYGTVLCDWLSFLKGHYQGATLLAIASLLLSAILLIRHLFRPVSHGAMHNIALAFFFIYTLFIVVSSTISRYEQINNRLLSPAFAPLLLVVIYSLSTLPERFSHIRKTYLLVPLALMFILFQASQVQISKSMYNEYNHYGIPGYTQDSWRHSPVTQHIQNHPNLFKPGTTIYSNAQEAVYFTTGLAAKSLPHTIDTQDVETFAKTNEHYLIRYNEVNDTDLVSMPFITAHKKLTPLYTATDGVIYSCTLQKANNSEHDHP</sequence>
<feature type="transmembrane region" description="Helical" evidence="8">
    <location>
        <begin position="110"/>
        <end position="127"/>
    </location>
</feature>
<evidence type="ECO:0000313" key="9">
    <source>
        <dbReference type="EMBL" id="RXK86878.1"/>
    </source>
</evidence>
<organism evidence="9 10">
    <name type="scientific">Filimonas effusa</name>
    <dbReference type="NCBI Taxonomy" id="2508721"/>
    <lineage>
        <taxon>Bacteria</taxon>
        <taxon>Pseudomonadati</taxon>
        <taxon>Bacteroidota</taxon>
        <taxon>Chitinophagia</taxon>
        <taxon>Chitinophagales</taxon>
        <taxon>Chitinophagaceae</taxon>
        <taxon>Filimonas</taxon>
    </lineage>
</organism>
<keyword evidence="7 8" id="KW-0472">Membrane</keyword>
<dbReference type="RefSeq" id="WP_129002627.1">
    <property type="nucleotide sequence ID" value="NZ_SDHZ01000001.1"/>
</dbReference>
<evidence type="ECO:0000256" key="4">
    <source>
        <dbReference type="ARBA" id="ARBA00022679"/>
    </source>
</evidence>
<evidence type="ECO:0000256" key="3">
    <source>
        <dbReference type="ARBA" id="ARBA00022676"/>
    </source>
</evidence>
<feature type="transmembrane region" description="Helical" evidence="8">
    <location>
        <begin position="241"/>
        <end position="259"/>
    </location>
</feature>
<dbReference type="PANTHER" id="PTHR33908">
    <property type="entry name" value="MANNOSYLTRANSFERASE YKCB-RELATED"/>
    <property type="match status" value="1"/>
</dbReference>
<feature type="transmembrane region" description="Helical" evidence="8">
    <location>
        <begin position="298"/>
        <end position="318"/>
    </location>
</feature>
<dbReference type="EMBL" id="SDHZ01000001">
    <property type="protein sequence ID" value="RXK86878.1"/>
    <property type="molecule type" value="Genomic_DNA"/>
</dbReference>
<dbReference type="InterPro" id="IPR050297">
    <property type="entry name" value="LipidA_mod_glycosyltrf_83"/>
</dbReference>
<evidence type="ECO:0000256" key="8">
    <source>
        <dbReference type="SAM" id="Phobius"/>
    </source>
</evidence>
<keyword evidence="4" id="KW-0808">Transferase</keyword>
<dbReference type="GO" id="GO:0005886">
    <property type="term" value="C:plasma membrane"/>
    <property type="evidence" value="ECO:0007669"/>
    <property type="project" value="UniProtKB-SubCell"/>
</dbReference>
<keyword evidence="10" id="KW-1185">Reference proteome</keyword>
<gene>
    <name evidence="9" type="ORF">ESB13_08840</name>
</gene>
<evidence type="ECO:0000256" key="5">
    <source>
        <dbReference type="ARBA" id="ARBA00022692"/>
    </source>
</evidence>
<dbReference type="Proteomes" id="UP000290545">
    <property type="component" value="Unassembled WGS sequence"/>
</dbReference>
<feature type="transmembrane region" description="Helical" evidence="8">
    <location>
        <begin position="7"/>
        <end position="28"/>
    </location>
</feature>
<evidence type="ECO:0000256" key="7">
    <source>
        <dbReference type="ARBA" id="ARBA00023136"/>
    </source>
</evidence>
<evidence type="ECO:0000256" key="6">
    <source>
        <dbReference type="ARBA" id="ARBA00022989"/>
    </source>
</evidence>
<evidence type="ECO:0000313" key="10">
    <source>
        <dbReference type="Proteomes" id="UP000290545"/>
    </source>
</evidence>
<feature type="transmembrane region" description="Helical" evidence="8">
    <location>
        <begin position="265"/>
        <end position="286"/>
    </location>
</feature>
<keyword evidence="6 8" id="KW-1133">Transmembrane helix</keyword>
<feature type="transmembrane region" description="Helical" evidence="8">
    <location>
        <begin position="82"/>
        <end position="103"/>
    </location>
</feature>